<sequence>MKETFDSLTVLLKDADCPSIKPEILLKKGFDTLSSINNYLKNHFSVLIELGFEPGDLSKLEVYLRNKESDLKFTAPCTPFSIYKSLSIHPKSAIIIEKDKEGEEKYIREDQQMQPGEYHIVEVHDSFSVKLLWWKKEIQISKYFAKQNLEGENLFNSSCNDRSNSNYHSQIRKRVVNHMVNTVVQE</sequence>
<dbReference type="InParanoid" id="D3BT56"/>
<keyword evidence="2" id="KW-1185">Reference proteome</keyword>
<protein>
    <submittedName>
        <fullName evidence="1">Uncharacterized protein</fullName>
    </submittedName>
</protein>
<dbReference type="EMBL" id="ADBJ01000056">
    <property type="protein sequence ID" value="EFA75273.1"/>
    <property type="molecule type" value="Genomic_DNA"/>
</dbReference>
<dbReference type="GeneID" id="31366816"/>
<proteinExistence type="predicted"/>
<organism evidence="1 2">
    <name type="scientific">Heterostelium pallidum (strain ATCC 26659 / Pp 5 / PN500)</name>
    <name type="common">Cellular slime mold</name>
    <name type="synonym">Polysphondylium pallidum</name>
    <dbReference type="NCBI Taxonomy" id="670386"/>
    <lineage>
        <taxon>Eukaryota</taxon>
        <taxon>Amoebozoa</taxon>
        <taxon>Evosea</taxon>
        <taxon>Eumycetozoa</taxon>
        <taxon>Dictyostelia</taxon>
        <taxon>Acytosteliales</taxon>
        <taxon>Acytosteliaceae</taxon>
        <taxon>Heterostelium</taxon>
    </lineage>
</organism>
<dbReference type="RefSeq" id="XP_020427407.1">
    <property type="nucleotide sequence ID" value="XM_020582104.1"/>
</dbReference>
<accession>D3BT56</accession>
<comment type="caution">
    <text evidence="1">The sequence shown here is derived from an EMBL/GenBank/DDBJ whole genome shotgun (WGS) entry which is preliminary data.</text>
</comment>
<evidence type="ECO:0000313" key="2">
    <source>
        <dbReference type="Proteomes" id="UP000001396"/>
    </source>
</evidence>
<dbReference type="Proteomes" id="UP000001396">
    <property type="component" value="Unassembled WGS sequence"/>
</dbReference>
<reference evidence="1 2" key="1">
    <citation type="journal article" date="2011" name="Genome Res.">
        <title>Phylogeny-wide analysis of social amoeba genomes highlights ancient origins for complex intercellular communication.</title>
        <authorList>
            <person name="Heidel A.J."/>
            <person name="Lawal H.M."/>
            <person name="Felder M."/>
            <person name="Schilde C."/>
            <person name="Helps N.R."/>
            <person name="Tunggal B."/>
            <person name="Rivero F."/>
            <person name="John U."/>
            <person name="Schleicher M."/>
            <person name="Eichinger L."/>
            <person name="Platzer M."/>
            <person name="Noegel A.A."/>
            <person name="Schaap P."/>
            <person name="Gloeckner G."/>
        </authorList>
    </citation>
    <scope>NUCLEOTIDE SEQUENCE [LARGE SCALE GENOMIC DNA]</scope>
    <source>
        <strain evidence="2">ATCC 26659 / Pp 5 / PN500</strain>
    </source>
</reference>
<dbReference type="AlphaFoldDB" id="D3BT56"/>
<evidence type="ECO:0000313" key="1">
    <source>
        <dbReference type="EMBL" id="EFA75273.1"/>
    </source>
</evidence>
<name>D3BT56_HETP5</name>
<gene>
    <name evidence="1" type="ORF">PPL_11348</name>
</gene>